<reference evidence="1" key="1">
    <citation type="submission" date="2024-08" db="EMBL/GenBank/DDBJ databases">
        <title>Lentilactobacillus sp. nov., isolated from tree bark.</title>
        <authorList>
            <person name="Phuengjayaem S."/>
            <person name="Tanasupawat S."/>
        </authorList>
    </citation>
    <scope>NUCLEOTIDE SEQUENCE</scope>
    <source>
        <strain evidence="1">SPB1-3</strain>
    </source>
</reference>
<dbReference type="Proteomes" id="UP001149860">
    <property type="component" value="Chromosome"/>
</dbReference>
<name>A0ACD5DEH2_9LACO</name>
<dbReference type="EMBL" id="CP168151">
    <property type="protein sequence ID" value="XFD39670.1"/>
    <property type="molecule type" value="Genomic_DNA"/>
</dbReference>
<organism evidence="1 2">
    <name type="scientific">Lentilactobacillus terminaliae</name>
    <dbReference type="NCBI Taxonomy" id="3003483"/>
    <lineage>
        <taxon>Bacteria</taxon>
        <taxon>Bacillati</taxon>
        <taxon>Bacillota</taxon>
        <taxon>Bacilli</taxon>
        <taxon>Lactobacillales</taxon>
        <taxon>Lactobacillaceae</taxon>
        <taxon>Lentilactobacillus</taxon>
    </lineage>
</organism>
<keyword evidence="2" id="KW-1185">Reference proteome</keyword>
<accession>A0ACD5DEH2</accession>
<protein>
    <submittedName>
        <fullName evidence="1">MMPL family transporter</fullName>
    </submittedName>
</protein>
<evidence type="ECO:0000313" key="1">
    <source>
        <dbReference type="EMBL" id="XFD39670.1"/>
    </source>
</evidence>
<sequence length="909" mass="99429">MNKYFKRYIGVVIAWVIMIIVSFSFMPRFTNLVNQKGDTRIPSSMSSKVASRIGSEFHKSGQNTRRLVVVFNSGSKFNSQQTINMSTTLTKLKKSQKQLGVESMVTPNDSLSAQKQLIAKDQTTQLVILDVDKTIPVKTMNNQIKKAVKTVSLRTYVTSFKTIQRDTNNAARNGLVKATVIIAIFILLLLLVVFRSVIIPLISVLTTSFAYIVSLWAIGSLASEYGLPISRDTQAGLMLVLATLGTGYALFYFNSFKNQLVAGKDGVEASLAVQKRFTQLTAVSAGVLAIAFGSLGFVNYSLVQSFAGIGIGIIILLAATLTFLPFFTYWLGNRVFLPSNNLKAHDYNRSWNFLAGKSAKYPLVALVLAILIAIPFVVNSKGPVSFDPTIEISTKSSSAKDGYKVIKNHFPAGIAEPITVYIKADHKLDNDADLREIDRVSNQLTANKEVSAINSVTQPEGEPLQQLYMQEQLQIVTGSLDTNMSSLNRVAKGLKTTKISKSPLTKTDRSVTTIADRVSQIQAYNAANNVTETPTEVVNQVQAELSQSNHKRMNRYQRAMVEEALQRATADQAQQDKINSALNGITSQTDSATQSVSQFRMELAALQSKIQGYGTQVKSSTKEIKQSRDFLNEMAKSPAGQTFYIPKDVLKSSTFRQSIKRYLSDDKKTAKISVILKNDPNGKPAMDYVNEISSQMKNNFAGTTLKNAQVVVGGVPATLANAKTISKANFVKMTVIFAGILIVLSMLVSASILQAAYVGNIGLIAYFMSLGFSKWFSHSFLQQSQLTSVTPVALFILLFAFLMNFALAVFITNRQAKQPATADQMVSSVGKLGTMIMLAMSVVIVGSLALTMSGVLTMIQVAIGLIFGIVIIGIIIPVSLPSLNKLTYDNYFGNLFNLNKKHVKKSTDE</sequence>
<proteinExistence type="predicted"/>
<gene>
    <name evidence="1" type="ORF">O0236_009785</name>
</gene>
<evidence type="ECO:0000313" key="2">
    <source>
        <dbReference type="Proteomes" id="UP001149860"/>
    </source>
</evidence>